<keyword evidence="1" id="KW-0378">Hydrolase</keyword>
<reference evidence="3 4" key="1">
    <citation type="submission" date="2015-06" db="EMBL/GenBank/DDBJ databases">
        <title>Genome sequencing project of Bacillus galactosidilyticus PL133.</title>
        <authorList>
            <person name="Gaiero J."/>
            <person name="Nicol R."/>
            <person name="Habash M."/>
        </authorList>
    </citation>
    <scope>NUCLEOTIDE SEQUENCE [LARGE SCALE GENOMIC DNA]</scope>
    <source>
        <strain evidence="3 4">PL133</strain>
    </source>
</reference>
<dbReference type="SUPFAM" id="SSF55811">
    <property type="entry name" value="Nudix"/>
    <property type="match status" value="1"/>
</dbReference>
<evidence type="ECO:0000313" key="4">
    <source>
        <dbReference type="Proteomes" id="UP000053881"/>
    </source>
</evidence>
<dbReference type="Proteomes" id="UP000053881">
    <property type="component" value="Unassembled WGS sequence"/>
</dbReference>
<dbReference type="InterPro" id="IPR020084">
    <property type="entry name" value="NUDIX_hydrolase_CS"/>
</dbReference>
<accession>A0A0Q9Y154</accession>
<dbReference type="PATRIC" id="fig|217031.4.peg.2659"/>
<dbReference type="InterPro" id="IPR015797">
    <property type="entry name" value="NUDIX_hydrolase-like_dom_sf"/>
</dbReference>
<name>A0A0Q9Y154_9BACI</name>
<dbReference type="AlphaFoldDB" id="A0A0Q9Y154"/>
<dbReference type="GO" id="GO:0016787">
    <property type="term" value="F:hydrolase activity"/>
    <property type="evidence" value="ECO:0007669"/>
    <property type="project" value="UniProtKB-KW"/>
</dbReference>
<gene>
    <name evidence="3" type="ORF">ACA29_08040</name>
</gene>
<comment type="caution">
    <text evidence="3">The sequence shown here is derived from an EMBL/GenBank/DDBJ whole genome shotgun (WGS) entry which is preliminary data.</text>
</comment>
<feature type="domain" description="Nudix hydrolase" evidence="2">
    <location>
        <begin position="1"/>
        <end position="98"/>
    </location>
</feature>
<dbReference type="EMBL" id="LGPB01000073">
    <property type="protein sequence ID" value="KRG13625.1"/>
    <property type="molecule type" value="Genomic_DNA"/>
</dbReference>
<evidence type="ECO:0000256" key="1">
    <source>
        <dbReference type="ARBA" id="ARBA00022801"/>
    </source>
</evidence>
<dbReference type="Gene3D" id="3.90.79.10">
    <property type="entry name" value="Nucleoside Triphosphate Pyrophosphohydrolase"/>
    <property type="match status" value="1"/>
</dbReference>
<proteinExistence type="predicted"/>
<evidence type="ECO:0000259" key="2">
    <source>
        <dbReference type="PROSITE" id="PS51462"/>
    </source>
</evidence>
<dbReference type="PROSITE" id="PS51462">
    <property type="entry name" value="NUDIX"/>
    <property type="match status" value="1"/>
</dbReference>
<organism evidence="3 4">
    <name type="scientific">Lederbergia galactosidilytica</name>
    <dbReference type="NCBI Taxonomy" id="217031"/>
    <lineage>
        <taxon>Bacteria</taxon>
        <taxon>Bacillati</taxon>
        <taxon>Bacillota</taxon>
        <taxon>Bacilli</taxon>
        <taxon>Bacillales</taxon>
        <taxon>Bacillaceae</taxon>
        <taxon>Lederbergia</taxon>
    </lineage>
</organism>
<protein>
    <recommendedName>
        <fullName evidence="2">Nudix hydrolase domain-containing protein</fullName>
    </recommendedName>
</protein>
<dbReference type="Pfam" id="PF00293">
    <property type="entry name" value="NUDIX"/>
    <property type="match status" value="1"/>
</dbReference>
<evidence type="ECO:0000313" key="3">
    <source>
        <dbReference type="EMBL" id="KRG13625.1"/>
    </source>
</evidence>
<dbReference type="PROSITE" id="PS00893">
    <property type="entry name" value="NUDIX_BOX"/>
    <property type="match status" value="1"/>
</dbReference>
<sequence length="112" mass="13138">MDISRWSTGQLEENESPIDGVKREVLEETGYVVEVNNLISTYYSSSNDNLVFLFKAAILKRIDWKPNDEIEQVQFFEREKLPEQIHPWNIKRIDDALENKISHFHIFGSAIL</sequence>
<dbReference type="InterPro" id="IPR000086">
    <property type="entry name" value="NUDIX_hydrolase_dom"/>
</dbReference>